<evidence type="ECO:0000256" key="1">
    <source>
        <dbReference type="SAM" id="Phobius"/>
    </source>
</evidence>
<proteinExistence type="predicted"/>
<evidence type="ECO:0000313" key="3">
    <source>
        <dbReference type="Proteomes" id="UP001596549"/>
    </source>
</evidence>
<dbReference type="RefSeq" id="WP_379748355.1">
    <property type="nucleotide sequence ID" value="NZ_JBHTCP010000013.1"/>
</dbReference>
<sequence>MENILITSFYYVIGLIGLALIGMAAAVYFSGLKVTLVEQEASAEERMKQNAGATRLI</sequence>
<protein>
    <submittedName>
        <fullName evidence="2">Uncharacterized protein</fullName>
    </submittedName>
</protein>
<reference evidence="3" key="1">
    <citation type="journal article" date="2019" name="Int. J. Syst. Evol. Microbiol.">
        <title>The Global Catalogue of Microorganisms (GCM) 10K type strain sequencing project: providing services to taxonomists for standard genome sequencing and annotation.</title>
        <authorList>
            <consortium name="The Broad Institute Genomics Platform"/>
            <consortium name="The Broad Institute Genome Sequencing Center for Infectious Disease"/>
            <person name="Wu L."/>
            <person name="Ma J."/>
        </authorList>
    </citation>
    <scope>NUCLEOTIDE SEQUENCE [LARGE SCALE GENOMIC DNA]</scope>
    <source>
        <strain evidence="3">NBRC 106396</strain>
    </source>
</reference>
<keyword evidence="1" id="KW-0472">Membrane</keyword>
<keyword evidence="1" id="KW-0812">Transmembrane</keyword>
<keyword evidence="3" id="KW-1185">Reference proteome</keyword>
<comment type="caution">
    <text evidence="2">The sequence shown here is derived from an EMBL/GenBank/DDBJ whole genome shotgun (WGS) entry which is preliminary data.</text>
</comment>
<name>A0ABW2NLU9_9BACL</name>
<dbReference type="EMBL" id="JBHTCP010000013">
    <property type="protein sequence ID" value="MFC7371620.1"/>
    <property type="molecule type" value="Genomic_DNA"/>
</dbReference>
<organism evidence="2 3">
    <name type="scientific">Fictibacillus iocasae</name>
    <dbReference type="NCBI Taxonomy" id="2715437"/>
    <lineage>
        <taxon>Bacteria</taxon>
        <taxon>Bacillati</taxon>
        <taxon>Bacillota</taxon>
        <taxon>Bacilli</taxon>
        <taxon>Bacillales</taxon>
        <taxon>Fictibacillaceae</taxon>
        <taxon>Fictibacillus</taxon>
    </lineage>
</organism>
<dbReference type="Proteomes" id="UP001596549">
    <property type="component" value="Unassembled WGS sequence"/>
</dbReference>
<evidence type="ECO:0000313" key="2">
    <source>
        <dbReference type="EMBL" id="MFC7371620.1"/>
    </source>
</evidence>
<feature type="transmembrane region" description="Helical" evidence="1">
    <location>
        <begin position="9"/>
        <end position="29"/>
    </location>
</feature>
<accession>A0ABW2NLU9</accession>
<keyword evidence="1" id="KW-1133">Transmembrane helix</keyword>
<gene>
    <name evidence="2" type="ORF">ACFQPF_08020</name>
</gene>